<comment type="similarity">
    <text evidence="1 2">Belongs to the BioY family.</text>
</comment>
<reference evidence="4" key="1">
    <citation type="submission" date="2022-12" db="EMBL/GenBank/DDBJ databases">
        <title>Polyphasic identification of a Novel Hot-Spring Cyanobacterium Ocullathermofonsia sinensis gen nov. sp. nov. and Genomic Insights on its Adaptations to the Thermal Habitat.</title>
        <authorList>
            <person name="Daroch M."/>
            <person name="Tang J."/>
            <person name="Jiang Y."/>
        </authorList>
    </citation>
    <scope>NUCLEOTIDE SEQUENCE</scope>
    <source>
        <strain evidence="4">PKUAC-SCTA174</strain>
    </source>
</reference>
<dbReference type="AlphaFoldDB" id="A0A9E8ZK29"/>
<keyword evidence="5" id="KW-1185">Reference proteome</keyword>
<proteinExistence type="inferred from homology"/>
<evidence type="ECO:0000256" key="1">
    <source>
        <dbReference type="ARBA" id="ARBA00010692"/>
    </source>
</evidence>
<dbReference type="EMBL" id="CP113797">
    <property type="protein sequence ID" value="WAL62663.1"/>
    <property type="molecule type" value="Genomic_DNA"/>
</dbReference>
<dbReference type="PANTHER" id="PTHR34295">
    <property type="entry name" value="BIOTIN TRANSPORTER BIOY"/>
    <property type="match status" value="1"/>
</dbReference>
<feature type="transmembrane region" description="Helical" evidence="3">
    <location>
        <begin position="44"/>
        <end position="64"/>
    </location>
</feature>
<dbReference type="GO" id="GO:0015225">
    <property type="term" value="F:biotin transmembrane transporter activity"/>
    <property type="evidence" value="ECO:0007669"/>
    <property type="project" value="UniProtKB-UniRule"/>
</dbReference>
<dbReference type="Gene3D" id="1.10.1760.20">
    <property type="match status" value="1"/>
</dbReference>
<feature type="transmembrane region" description="Helical" evidence="3">
    <location>
        <begin position="176"/>
        <end position="193"/>
    </location>
</feature>
<keyword evidence="3" id="KW-0812">Transmembrane</keyword>
<sequence>MSSVNVAAPTQLLWVLIGIVLTIGGTLLEAFIASPPWSWSQSGIYAYSLGVTWQVGAVLLVGCLGGKSAAAVSQIAYVLLGLTWFDVFAQGGGLGYLLQPSFGYLLGFIPGAWICGWLAFRLPVRLEFLALSCVFGLLTIHLTGVGYLLMAHLFQWASLSAVPFWQAFLTYSIHPLPGQLAIVCAVTVMSYILRHLMFY</sequence>
<comment type="subcellular location">
    <subcellularLocation>
        <location evidence="2">Cell membrane</location>
        <topology evidence="2">Multi-pass membrane protein</topology>
    </subcellularLocation>
</comment>
<evidence type="ECO:0000313" key="5">
    <source>
        <dbReference type="Proteomes" id="UP001163152"/>
    </source>
</evidence>
<evidence type="ECO:0000256" key="3">
    <source>
        <dbReference type="SAM" id="Phobius"/>
    </source>
</evidence>
<dbReference type="Pfam" id="PF02632">
    <property type="entry name" value="BioY"/>
    <property type="match status" value="1"/>
</dbReference>
<dbReference type="GO" id="GO:0005886">
    <property type="term" value="C:plasma membrane"/>
    <property type="evidence" value="ECO:0007669"/>
    <property type="project" value="UniProtKB-SubCell"/>
</dbReference>
<dbReference type="KEGG" id="tsin:OXH18_11925"/>
<protein>
    <recommendedName>
        <fullName evidence="2">Biotin transporter</fullName>
    </recommendedName>
</protein>
<keyword evidence="2 3" id="KW-0472">Membrane</keyword>
<feature type="transmembrane region" description="Helical" evidence="3">
    <location>
        <begin position="104"/>
        <end position="122"/>
    </location>
</feature>
<feature type="transmembrane region" description="Helical" evidence="3">
    <location>
        <begin position="129"/>
        <end position="156"/>
    </location>
</feature>
<feature type="transmembrane region" description="Helical" evidence="3">
    <location>
        <begin position="76"/>
        <end position="98"/>
    </location>
</feature>
<evidence type="ECO:0000313" key="4">
    <source>
        <dbReference type="EMBL" id="WAL62663.1"/>
    </source>
</evidence>
<name>A0A9E8ZK29_9CYAN</name>
<keyword evidence="2" id="KW-0813">Transport</keyword>
<dbReference type="PIRSF" id="PIRSF016661">
    <property type="entry name" value="BioY"/>
    <property type="match status" value="1"/>
</dbReference>
<accession>A0A9E8ZK29</accession>
<dbReference type="InterPro" id="IPR003784">
    <property type="entry name" value="BioY"/>
</dbReference>
<organism evidence="4 5">
    <name type="scientific">Thermocoleostomius sinensis A174</name>
    <dbReference type="NCBI Taxonomy" id="2016057"/>
    <lineage>
        <taxon>Bacteria</taxon>
        <taxon>Bacillati</taxon>
        <taxon>Cyanobacteriota</taxon>
        <taxon>Cyanophyceae</taxon>
        <taxon>Oculatellales</taxon>
        <taxon>Oculatellaceae</taxon>
        <taxon>Thermocoleostomius</taxon>
    </lineage>
</organism>
<keyword evidence="3" id="KW-1133">Transmembrane helix</keyword>
<dbReference type="PANTHER" id="PTHR34295:SF1">
    <property type="entry name" value="BIOTIN TRANSPORTER BIOY"/>
    <property type="match status" value="1"/>
</dbReference>
<feature type="transmembrane region" description="Helical" evidence="3">
    <location>
        <begin position="12"/>
        <end position="32"/>
    </location>
</feature>
<keyword evidence="2" id="KW-1003">Cell membrane</keyword>
<evidence type="ECO:0000256" key="2">
    <source>
        <dbReference type="PIRNR" id="PIRNR016661"/>
    </source>
</evidence>
<dbReference type="Proteomes" id="UP001163152">
    <property type="component" value="Chromosome"/>
</dbReference>
<gene>
    <name evidence="4" type="ORF">OXH18_11925</name>
</gene>
<dbReference type="RefSeq" id="WP_268613001.1">
    <property type="nucleotide sequence ID" value="NZ_CP113797.1"/>
</dbReference>